<dbReference type="AlphaFoldDB" id="A0A9J6FYX9"/>
<dbReference type="GO" id="GO:0005307">
    <property type="term" value="F:choline:sodium symporter activity"/>
    <property type="evidence" value="ECO:0007669"/>
    <property type="project" value="TreeGrafter"/>
</dbReference>
<evidence type="ECO:0000256" key="12">
    <source>
        <dbReference type="ARBA" id="ARBA00023201"/>
    </source>
</evidence>
<evidence type="ECO:0000256" key="14">
    <source>
        <dbReference type="SAM" id="Phobius"/>
    </source>
</evidence>
<protein>
    <submittedName>
        <fullName evidence="15">Uncharacterized protein</fullName>
    </submittedName>
</protein>
<comment type="subcellular location">
    <subcellularLocation>
        <location evidence="1">Membrane</location>
        <topology evidence="1">Multi-pass membrane protein</topology>
    </subcellularLocation>
</comment>
<evidence type="ECO:0000256" key="5">
    <source>
        <dbReference type="ARBA" id="ARBA00022847"/>
    </source>
</evidence>
<evidence type="ECO:0000256" key="4">
    <source>
        <dbReference type="ARBA" id="ARBA00022692"/>
    </source>
</evidence>
<dbReference type="Gene3D" id="1.20.1730.10">
    <property type="entry name" value="Sodium/glucose cotransporter"/>
    <property type="match status" value="3"/>
</dbReference>
<feature type="region of interest" description="Disordered" evidence="13">
    <location>
        <begin position="247"/>
        <end position="465"/>
    </location>
</feature>
<evidence type="ECO:0000313" key="16">
    <source>
        <dbReference type="Proteomes" id="UP000821853"/>
    </source>
</evidence>
<evidence type="ECO:0000256" key="10">
    <source>
        <dbReference type="ARBA" id="ARBA00023136"/>
    </source>
</evidence>
<feature type="compositionally biased region" description="Polar residues" evidence="13">
    <location>
        <begin position="341"/>
        <end position="352"/>
    </location>
</feature>
<keyword evidence="5" id="KW-0769">Symport</keyword>
<dbReference type="PANTHER" id="PTHR45897:SF4">
    <property type="entry name" value="HIGH-AFFINITY CHOLINE TRANSPORTER 1"/>
    <property type="match status" value="1"/>
</dbReference>
<feature type="compositionally biased region" description="Basic and acidic residues" evidence="13">
    <location>
        <begin position="1110"/>
        <end position="1120"/>
    </location>
</feature>
<feature type="transmembrane region" description="Helical" evidence="14">
    <location>
        <begin position="104"/>
        <end position="126"/>
    </location>
</feature>
<feature type="transmembrane region" description="Helical" evidence="14">
    <location>
        <begin position="78"/>
        <end position="98"/>
    </location>
</feature>
<keyword evidence="8" id="KW-0915">Sodium</keyword>
<keyword evidence="10 14" id="KW-0472">Membrane</keyword>
<feature type="compositionally biased region" description="Polar residues" evidence="13">
    <location>
        <begin position="956"/>
        <end position="971"/>
    </location>
</feature>
<accession>A0A9J6FYX9</accession>
<dbReference type="InterPro" id="IPR052244">
    <property type="entry name" value="Choline_transporter"/>
</dbReference>
<dbReference type="VEuPathDB" id="VectorBase:HLOH_045282"/>
<evidence type="ECO:0000256" key="7">
    <source>
        <dbReference type="ARBA" id="ARBA00022989"/>
    </source>
</evidence>
<evidence type="ECO:0000256" key="2">
    <source>
        <dbReference type="ARBA" id="ARBA00006434"/>
    </source>
</evidence>
<feature type="region of interest" description="Disordered" evidence="13">
    <location>
        <begin position="1056"/>
        <end position="1120"/>
    </location>
</feature>
<evidence type="ECO:0000256" key="11">
    <source>
        <dbReference type="ARBA" id="ARBA00023180"/>
    </source>
</evidence>
<keyword evidence="12" id="KW-0739">Sodium transport</keyword>
<feature type="transmembrane region" description="Helical" evidence="14">
    <location>
        <begin position="551"/>
        <end position="573"/>
    </location>
</feature>
<feature type="compositionally biased region" description="Low complexity" evidence="13">
    <location>
        <begin position="1059"/>
        <end position="1105"/>
    </location>
</feature>
<dbReference type="PROSITE" id="PS50283">
    <property type="entry name" value="NA_SOLUT_SYMP_3"/>
    <property type="match status" value="3"/>
</dbReference>
<feature type="transmembrane region" description="Helical" evidence="14">
    <location>
        <begin position="510"/>
        <end position="531"/>
    </location>
</feature>
<gene>
    <name evidence="15" type="ORF">HPB48_013458</name>
</gene>
<comment type="similarity">
    <text evidence="2">Belongs to the sodium:solute symporter (SSF) (TC 2.A.21) family.</text>
</comment>
<feature type="compositionally biased region" description="Polar residues" evidence="13">
    <location>
        <begin position="273"/>
        <end position="305"/>
    </location>
</feature>
<evidence type="ECO:0000313" key="15">
    <source>
        <dbReference type="EMBL" id="KAH9368277.1"/>
    </source>
</evidence>
<keyword evidence="7 14" id="KW-1133">Transmembrane helix</keyword>
<feature type="transmembrane region" description="Helical" evidence="14">
    <location>
        <begin position="615"/>
        <end position="636"/>
    </location>
</feature>
<feature type="transmembrane region" description="Helical" evidence="14">
    <location>
        <begin position="813"/>
        <end position="834"/>
    </location>
</feature>
<feature type="compositionally biased region" description="Polar residues" evidence="13">
    <location>
        <begin position="909"/>
        <end position="941"/>
    </location>
</feature>
<name>A0A9J6FYX9_HAELO</name>
<feature type="transmembrane region" description="Helical" evidence="14">
    <location>
        <begin position="585"/>
        <end position="609"/>
    </location>
</feature>
<evidence type="ECO:0000256" key="8">
    <source>
        <dbReference type="ARBA" id="ARBA00023053"/>
    </source>
</evidence>
<dbReference type="PANTHER" id="PTHR45897">
    <property type="entry name" value="HIGH-AFFINITY CHOLINE TRANSPORTER 1"/>
    <property type="match status" value="1"/>
</dbReference>
<dbReference type="EMBL" id="JABSTR010000004">
    <property type="protein sequence ID" value="KAH9368277.1"/>
    <property type="molecule type" value="Genomic_DNA"/>
</dbReference>
<dbReference type="InterPro" id="IPR038377">
    <property type="entry name" value="Na/Glc_symporter_sf"/>
</dbReference>
<evidence type="ECO:0000256" key="9">
    <source>
        <dbReference type="ARBA" id="ARBA00023065"/>
    </source>
</evidence>
<proteinExistence type="inferred from homology"/>
<feature type="compositionally biased region" description="Low complexity" evidence="13">
    <location>
        <begin position="444"/>
        <end position="459"/>
    </location>
</feature>
<keyword evidence="11" id="KW-0325">Glycoprotein</keyword>
<organism evidence="15 16">
    <name type="scientific">Haemaphysalis longicornis</name>
    <name type="common">Bush tick</name>
    <dbReference type="NCBI Taxonomy" id="44386"/>
    <lineage>
        <taxon>Eukaryota</taxon>
        <taxon>Metazoa</taxon>
        <taxon>Ecdysozoa</taxon>
        <taxon>Arthropoda</taxon>
        <taxon>Chelicerata</taxon>
        <taxon>Arachnida</taxon>
        <taxon>Acari</taxon>
        <taxon>Parasitiformes</taxon>
        <taxon>Ixodida</taxon>
        <taxon>Ixodoidea</taxon>
        <taxon>Ixodidae</taxon>
        <taxon>Haemaphysalinae</taxon>
        <taxon>Haemaphysalis</taxon>
    </lineage>
</organism>
<feature type="region of interest" description="Disordered" evidence="13">
    <location>
        <begin position="877"/>
        <end position="1036"/>
    </location>
</feature>
<dbReference type="GO" id="GO:0008292">
    <property type="term" value="P:acetylcholine biosynthetic process"/>
    <property type="evidence" value="ECO:0007669"/>
    <property type="project" value="TreeGrafter"/>
</dbReference>
<keyword evidence="3" id="KW-0813">Transport</keyword>
<evidence type="ECO:0000256" key="13">
    <source>
        <dbReference type="SAM" id="MobiDB-lite"/>
    </source>
</evidence>
<keyword evidence="16" id="KW-1185">Reference proteome</keyword>
<keyword evidence="4 14" id="KW-0812">Transmembrane</keyword>
<feature type="transmembrane region" description="Helical" evidence="14">
    <location>
        <begin position="133"/>
        <end position="155"/>
    </location>
</feature>
<dbReference type="GO" id="GO:0005886">
    <property type="term" value="C:plasma membrane"/>
    <property type="evidence" value="ECO:0007669"/>
    <property type="project" value="TreeGrafter"/>
</dbReference>
<evidence type="ECO:0000256" key="1">
    <source>
        <dbReference type="ARBA" id="ARBA00004141"/>
    </source>
</evidence>
<dbReference type="InterPro" id="IPR001734">
    <property type="entry name" value="Na/solute_symporter"/>
</dbReference>
<feature type="compositionally biased region" description="Low complexity" evidence="13">
    <location>
        <begin position="322"/>
        <end position="336"/>
    </location>
</feature>
<dbReference type="Proteomes" id="UP000821853">
    <property type="component" value="Chromosome 2"/>
</dbReference>
<feature type="compositionally biased region" description="Polar residues" evidence="13">
    <location>
        <begin position="997"/>
        <end position="1013"/>
    </location>
</feature>
<feature type="transmembrane region" description="Helical" evidence="14">
    <location>
        <begin position="714"/>
        <end position="740"/>
    </location>
</feature>
<reference evidence="15 16" key="1">
    <citation type="journal article" date="2020" name="Cell">
        <title>Large-Scale Comparative Analyses of Tick Genomes Elucidate Their Genetic Diversity and Vector Capacities.</title>
        <authorList>
            <consortium name="Tick Genome and Microbiome Consortium (TIGMIC)"/>
            <person name="Jia N."/>
            <person name="Wang J."/>
            <person name="Shi W."/>
            <person name="Du L."/>
            <person name="Sun Y."/>
            <person name="Zhan W."/>
            <person name="Jiang J.F."/>
            <person name="Wang Q."/>
            <person name="Zhang B."/>
            <person name="Ji P."/>
            <person name="Bell-Sakyi L."/>
            <person name="Cui X.M."/>
            <person name="Yuan T.T."/>
            <person name="Jiang B.G."/>
            <person name="Yang W.F."/>
            <person name="Lam T.T."/>
            <person name="Chang Q.C."/>
            <person name="Ding S.J."/>
            <person name="Wang X.J."/>
            <person name="Zhu J.G."/>
            <person name="Ruan X.D."/>
            <person name="Zhao L."/>
            <person name="Wei J.T."/>
            <person name="Ye R.Z."/>
            <person name="Que T.C."/>
            <person name="Du C.H."/>
            <person name="Zhou Y.H."/>
            <person name="Cheng J.X."/>
            <person name="Dai P.F."/>
            <person name="Guo W.B."/>
            <person name="Han X.H."/>
            <person name="Huang E.J."/>
            <person name="Li L.F."/>
            <person name="Wei W."/>
            <person name="Gao Y.C."/>
            <person name="Liu J.Z."/>
            <person name="Shao H.Z."/>
            <person name="Wang X."/>
            <person name="Wang C.C."/>
            <person name="Yang T.C."/>
            <person name="Huo Q.B."/>
            <person name="Li W."/>
            <person name="Chen H.Y."/>
            <person name="Chen S.E."/>
            <person name="Zhou L.G."/>
            <person name="Ni X.B."/>
            <person name="Tian J.H."/>
            <person name="Sheng Y."/>
            <person name="Liu T."/>
            <person name="Pan Y.S."/>
            <person name="Xia L.Y."/>
            <person name="Li J."/>
            <person name="Zhao F."/>
            <person name="Cao W.C."/>
        </authorList>
    </citation>
    <scope>NUCLEOTIDE SEQUENCE [LARGE SCALE GENOMIC DNA]</scope>
    <source>
        <strain evidence="15">HaeL-2018</strain>
    </source>
</reference>
<dbReference type="Pfam" id="PF00474">
    <property type="entry name" value="SSF"/>
    <property type="match status" value="3"/>
</dbReference>
<sequence>MAKYAGRFDLEPADKKNVLPLSMHHLASGWASIGGQLSIVAAVMSSVDSSMFSASSLVAHNIYYCVARRKASEGERAIVLRCAVLLLGAVATVIALATNSVFALWTQSSELCYVLLFPQFIALFFLQRYSNAYGAVLGFLIGITARVLCGAPDVGIPVLIRLPLYDSEHGQQFPFRTLCMLISLVAILVTSILTGYVFDTGLLPPDWDVWNCLGYAKFYADNRGAKTVPAESSTKIVTNVGTRPSAALTPRDGFTPDTPVIPLDKTKRGVPSGNITAKTSAINTRTSTAENAATPTKRLSLSPSTDTKRRKNIGDLPSSAEPTTVPTGPTNTVPSPKQLGTGKSSNTANRSVGVSGIGTEPSAASAVPTGRSSSSFRAVTASERIPITEKPGEEEDKASAPLEQSTAISWFRNKRKPAKTRNVGDLATGNTSTGPATPSGRMSAQGTTATGAGKTAPATPLSIPGTTEVAKGARYNECIYRKNQVEDRLLKMRESSEEEVAEPASCAMSLALRGALSVIGYFTVNIGVGLWAAGRRIQPRTPLVEEPVPDYLLRLLLANRALPLCLGFISMTGETVSIIADLNPALAIVASGSTMLLYTSVGGLISVVYTDVLQALTTLVGLWACVPAIASSSATDRIRLPRYSWLGKIELKDLGQLLDLQLMTTLGGIPWQLAIVAAVMSSVDSSMLSASSLVAHNIYYCVARPEASEGERAIVLRCAVLLLGAVATVIALATNSVFALWTQSSELCYVLLFPQFIALFFLQRYSNAYGAVLGFLIGITARVLCGAPDIGIPVLIRLPLYDSERGQQFPFRTLCMVISLVAIPVTSILTGYVFDTGLLPPDWDVWNCLGYDTFYADNRGAKTVPAESSRKIVTNVGTKPSAALTPRGGFTPETPGIPLEKTKRGVASGSITAKTSAINTRTSTPENAATPTKRVSLSPSTDTKRRKKIADLPSSAEATTIRTGPTNTVPSPKQLGTGKSSNTADRGVGVSGIGTELSATSAVPTGRSSSSFPAVTASERIPVAEKPGEEEDKASAPLENSTAITWFRYKRKTAKTRNTSGLATGTTSTGPVTPSGRMSAQGTTATAAGKTAPATPRSIPGTTEGAGKGKAKETATPKST</sequence>
<feature type="compositionally biased region" description="Polar residues" evidence="13">
    <location>
        <begin position="428"/>
        <end position="442"/>
    </location>
</feature>
<comment type="caution">
    <text evidence="15">The sequence shown here is derived from an EMBL/GenBank/DDBJ whole genome shotgun (WGS) entry which is preliminary data.</text>
</comment>
<evidence type="ECO:0000256" key="3">
    <source>
        <dbReference type="ARBA" id="ARBA00022448"/>
    </source>
</evidence>
<keyword evidence="9" id="KW-0406">Ion transport</keyword>
<feature type="transmembrane region" description="Helical" evidence="14">
    <location>
        <begin position="175"/>
        <end position="198"/>
    </location>
</feature>
<keyword evidence="6" id="KW-0530">Neurotransmitter biosynthesis</keyword>
<evidence type="ECO:0000256" key="6">
    <source>
        <dbReference type="ARBA" id="ARBA00022979"/>
    </source>
</evidence>